<sequence length="110" mass="10952">MSGWDIDAPAVGTVMTTVGGYVQGDDGTGGLVGKIQTFSGNVDNAATQAASGPISTALGEFVGEYADKLTNMVLKSASAVTGCTEATTAYLDGDLEMAATAQEGAGRVPE</sequence>
<gene>
    <name evidence="1" type="ORF">ACFOVU_10060</name>
</gene>
<dbReference type="Proteomes" id="UP001595847">
    <property type="component" value="Unassembled WGS sequence"/>
</dbReference>
<proteinExistence type="predicted"/>
<evidence type="ECO:0000313" key="1">
    <source>
        <dbReference type="EMBL" id="MFC3996259.1"/>
    </source>
</evidence>
<keyword evidence="2" id="KW-1185">Reference proteome</keyword>
<comment type="caution">
    <text evidence="1">The sequence shown here is derived from an EMBL/GenBank/DDBJ whole genome shotgun (WGS) entry which is preliminary data.</text>
</comment>
<accession>A0ABV8FLK8</accession>
<organism evidence="1 2">
    <name type="scientific">Nocardiopsis sediminis</name>
    <dbReference type="NCBI Taxonomy" id="1778267"/>
    <lineage>
        <taxon>Bacteria</taxon>
        <taxon>Bacillati</taxon>
        <taxon>Actinomycetota</taxon>
        <taxon>Actinomycetes</taxon>
        <taxon>Streptosporangiales</taxon>
        <taxon>Nocardiopsidaceae</taxon>
        <taxon>Nocardiopsis</taxon>
    </lineage>
</organism>
<dbReference type="InterPro" id="IPR045436">
    <property type="entry name" value="DUF6507"/>
</dbReference>
<reference evidence="2" key="1">
    <citation type="journal article" date="2019" name="Int. J. Syst. Evol. Microbiol.">
        <title>The Global Catalogue of Microorganisms (GCM) 10K type strain sequencing project: providing services to taxonomists for standard genome sequencing and annotation.</title>
        <authorList>
            <consortium name="The Broad Institute Genomics Platform"/>
            <consortium name="The Broad Institute Genome Sequencing Center for Infectious Disease"/>
            <person name="Wu L."/>
            <person name="Ma J."/>
        </authorList>
    </citation>
    <scope>NUCLEOTIDE SEQUENCE [LARGE SCALE GENOMIC DNA]</scope>
    <source>
        <strain evidence="2">TBRC 1826</strain>
    </source>
</reference>
<protein>
    <submittedName>
        <fullName evidence="1">DUF6507 family protein</fullName>
    </submittedName>
</protein>
<dbReference type="EMBL" id="JBHSBH010000007">
    <property type="protein sequence ID" value="MFC3996259.1"/>
    <property type="molecule type" value="Genomic_DNA"/>
</dbReference>
<dbReference type="RefSeq" id="WP_378532146.1">
    <property type="nucleotide sequence ID" value="NZ_JBHSBH010000007.1"/>
</dbReference>
<name>A0ABV8FLK8_9ACTN</name>
<evidence type="ECO:0000313" key="2">
    <source>
        <dbReference type="Proteomes" id="UP001595847"/>
    </source>
</evidence>
<dbReference type="Pfam" id="PF20117">
    <property type="entry name" value="DUF6507"/>
    <property type="match status" value="1"/>
</dbReference>